<keyword evidence="1" id="KW-1133">Transmembrane helix</keyword>
<accession>A0ABV6DB20</accession>
<feature type="transmembrane region" description="Helical" evidence="1">
    <location>
        <begin position="112"/>
        <end position="133"/>
    </location>
</feature>
<sequence length="135" mass="14214">MDFGGINHLAIVVAAIAAFAFGAGYYGLLGKPWMKAARLKPEDLGKSPAPFIIAFVAELVMAWVLAGVIGHLGTGQVTLWNGLVSAAFLWAGFIATTLAVNHRYQGFGWDLTLIDAGHWLGVALVMGGIIGWFGA</sequence>
<evidence type="ECO:0000256" key="1">
    <source>
        <dbReference type="SAM" id="Phobius"/>
    </source>
</evidence>
<gene>
    <name evidence="2" type="ORF">ACFFJ2_15565</name>
</gene>
<comment type="caution">
    <text evidence="2">The sequence shown here is derived from an EMBL/GenBank/DDBJ whole genome shotgun (WGS) entry which is preliminary data.</text>
</comment>
<evidence type="ECO:0000313" key="2">
    <source>
        <dbReference type="EMBL" id="MFC0209821.1"/>
    </source>
</evidence>
<reference evidence="2 3" key="1">
    <citation type="submission" date="2024-09" db="EMBL/GenBank/DDBJ databases">
        <authorList>
            <person name="Sun Q."/>
            <person name="Mori K."/>
        </authorList>
    </citation>
    <scope>NUCLEOTIDE SEQUENCE [LARGE SCALE GENOMIC DNA]</scope>
    <source>
        <strain evidence="2 3">CCM 8543</strain>
    </source>
</reference>
<keyword evidence="3" id="KW-1185">Reference proteome</keyword>
<dbReference type="EMBL" id="JBHLXD010000030">
    <property type="protein sequence ID" value="MFC0209821.1"/>
    <property type="molecule type" value="Genomic_DNA"/>
</dbReference>
<feature type="transmembrane region" description="Helical" evidence="1">
    <location>
        <begin position="6"/>
        <end position="28"/>
    </location>
</feature>
<keyword evidence="1" id="KW-0812">Transmembrane</keyword>
<name>A0ABV6DB20_9HYPH</name>
<proteinExistence type="predicted"/>
<feature type="transmembrane region" description="Helical" evidence="1">
    <location>
        <begin position="49"/>
        <end position="73"/>
    </location>
</feature>
<dbReference type="Proteomes" id="UP001589755">
    <property type="component" value="Unassembled WGS sequence"/>
</dbReference>
<keyword evidence="1" id="KW-0472">Membrane</keyword>
<dbReference type="Pfam" id="PF08570">
    <property type="entry name" value="DUF1761"/>
    <property type="match status" value="1"/>
</dbReference>
<protein>
    <submittedName>
        <fullName evidence="2">DUF1761 domain-containing protein</fullName>
    </submittedName>
</protein>
<evidence type="ECO:0000313" key="3">
    <source>
        <dbReference type="Proteomes" id="UP001589755"/>
    </source>
</evidence>
<dbReference type="RefSeq" id="WP_261519536.1">
    <property type="nucleotide sequence ID" value="NZ_JAODNW010000005.1"/>
</dbReference>
<organism evidence="2 3">
    <name type="scientific">Chelativorans intermedius</name>
    <dbReference type="NCBI Taxonomy" id="515947"/>
    <lineage>
        <taxon>Bacteria</taxon>
        <taxon>Pseudomonadati</taxon>
        <taxon>Pseudomonadota</taxon>
        <taxon>Alphaproteobacteria</taxon>
        <taxon>Hyphomicrobiales</taxon>
        <taxon>Phyllobacteriaceae</taxon>
        <taxon>Chelativorans</taxon>
    </lineage>
</organism>
<dbReference type="InterPro" id="IPR013879">
    <property type="entry name" value="DUF1761"/>
</dbReference>
<feature type="transmembrane region" description="Helical" evidence="1">
    <location>
        <begin position="79"/>
        <end position="100"/>
    </location>
</feature>